<evidence type="ECO:0000256" key="1">
    <source>
        <dbReference type="SAM" id="Coils"/>
    </source>
</evidence>
<reference evidence="2" key="1">
    <citation type="submission" date="2004-12" db="EMBL/GenBank/DDBJ databases">
        <title>Type III secretion genes in Edwardsiella tarda.</title>
        <authorList>
            <person name="Arikawa Y."/>
            <person name="Okinaka Y."/>
            <person name="Nakai T."/>
        </authorList>
    </citation>
    <scope>NUCLEOTIDE SEQUENCE</scope>
    <source>
        <strain evidence="2">FK1051</strain>
    </source>
</reference>
<gene>
    <name evidence="2" type="primary">esaK</name>
</gene>
<feature type="coiled-coil region" evidence="1">
    <location>
        <begin position="102"/>
        <end position="136"/>
    </location>
</feature>
<dbReference type="EMBL" id="AY850613">
    <property type="protein sequence ID" value="AAX55260.1"/>
    <property type="molecule type" value="Genomic_DNA"/>
</dbReference>
<protein>
    <submittedName>
        <fullName evidence="2">EsaK</fullName>
    </submittedName>
</protein>
<accession>Q0VHF6</accession>
<sequence>MSAGEGARYRLAESGAGSCAARLPTLRPPVAGRGPRGIAHPYTAKAGEVAMNNPLHLPFTTLPGALPSHGYLTAQRLREREEAQCAIAASLRQAEAHASAIRAAADDLLTQAKAQAQQIREQAQREGERSAQQKQEEAIAAAVQWLCHEQELEQHLADQLAQRWRQLTAQAIEELLGKQDQNALLIRRINQLVIHRFAQGRLTLSVPPSAMTHAQAAWADSPRIAVTADPTLQEGQARLDDGLLRIHLDSQAQQSRLLQLLRDSACGRQYA</sequence>
<organism evidence="2">
    <name type="scientific">Edwardsiella tarda</name>
    <dbReference type="NCBI Taxonomy" id="636"/>
    <lineage>
        <taxon>Bacteria</taxon>
        <taxon>Pseudomonadati</taxon>
        <taxon>Pseudomonadota</taxon>
        <taxon>Gammaproteobacteria</taxon>
        <taxon>Enterobacterales</taxon>
        <taxon>Hafniaceae</taxon>
        <taxon>Edwardsiella</taxon>
    </lineage>
</organism>
<name>Q0VHF6_EDWTA</name>
<proteinExistence type="predicted"/>
<keyword evidence="1" id="KW-0175">Coiled coil</keyword>
<evidence type="ECO:0000313" key="2">
    <source>
        <dbReference type="EMBL" id="AAX55260.1"/>
    </source>
</evidence>
<dbReference type="AlphaFoldDB" id="Q0VHF6"/>